<dbReference type="PIRSF" id="PIRSF010372">
    <property type="entry name" value="PaiB"/>
    <property type="match status" value="1"/>
</dbReference>
<proteinExistence type="predicted"/>
<dbReference type="Proteomes" id="UP000029964">
    <property type="component" value="Unassembled WGS sequence"/>
</dbReference>
<dbReference type="Gene3D" id="2.30.110.10">
    <property type="entry name" value="Electron Transport, Fmn-binding Protein, Chain A"/>
    <property type="match status" value="1"/>
</dbReference>
<dbReference type="HOGENOM" id="CLU_065853_1_0_1"/>
<evidence type="ECO:0000313" key="1">
    <source>
        <dbReference type="EMBL" id="KFH43083.1"/>
    </source>
</evidence>
<dbReference type="InterPro" id="IPR012349">
    <property type="entry name" value="Split_barrel_FMN-bd"/>
</dbReference>
<dbReference type="OrthoDB" id="2101473at2759"/>
<sequence length="256" mass="28526">MHFNKNHAEPSLVALRRIIRENPLGIFTTAIDSAEHPLLQSSHIPFLLDVGDESSETELGRLRGHLARMNPQSKAIMDEVAAAGSGGPYLEREVLILFTSSAHHYVTPKFYRETKPTTGKVVPTWNYSAVQVYGKARVYVDARAEETGAFLGQQIHDLSEHCERTIMGYTGEGDRPGPWKVTDAPERYTELLRKAIIGVEVEVTRMEGKFKMSQEMPDGDIDGVIAGFRGLGSEVGREMADVVEERKDLKTKKKDS</sequence>
<dbReference type="EMBL" id="JPKY01000078">
    <property type="protein sequence ID" value="KFH43083.1"/>
    <property type="molecule type" value="Genomic_DNA"/>
</dbReference>
<dbReference type="PANTHER" id="PTHR35802:SF1">
    <property type="entry name" value="PROTEASE SYNTHASE AND SPORULATION PROTEIN PAI 2"/>
    <property type="match status" value="1"/>
</dbReference>
<comment type="caution">
    <text evidence="1">The sequence shown here is derived from an EMBL/GenBank/DDBJ whole genome shotgun (WGS) entry which is preliminary data.</text>
</comment>
<evidence type="ECO:0000313" key="2">
    <source>
        <dbReference type="Proteomes" id="UP000029964"/>
    </source>
</evidence>
<dbReference type="Pfam" id="PF04299">
    <property type="entry name" value="FMN_bind_2"/>
    <property type="match status" value="1"/>
</dbReference>
<organism evidence="1 2">
    <name type="scientific">Hapsidospora chrysogenum (strain ATCC 11550 / CBS 779.69 / DSM 880 / IAM 14645 / JCM 23072 / IMI 49137)</name>
    <name type="common">Acremonium chrysogenum</name>
    <dbReference type="NCBI Taxonomy" id="857340"/>
    <lineage>
        <taxon>Eukaryota</taxon>
        <taxon>Fungi</taxon>
        <taxon>Dikarya</taxon>
        <taxon>Ascomycota</taxon>
        <taxon>Pezizomycotina</taxon>
        <taxon>Sordariomycetes</taxon>
        <taxon>Hypocreomycetidae</taxon>
        <taxon>Hypocreales</taxon>
        <taxon>Bionectriaceae</taxon>
        <taxon>Hapsidospora</taxon>
    </lineage>
</organism>
<dbReference type="SUPFAM" id="SSF50475">
    <property type="entry name" value="FMN-binding split barrel"/>
    <property type="match status" value="1"/>
</dbReference>
<accession>A0A086T151</accession>
<keyword evidence="2" id="KW-1185">Reference proteome</keyword>
<gene>
    <name evidence="1" type="ORF">ACRE_062040</name>
</gene>
<protein>
    <submittedName>
        <fullName evidence="1">Uncharacterized protein</fullName>
    </submittedName>
</protein>
<dbReference type="InterPro" id="IPR007396">
    <property type="entry name" value="TR_PAI2-type"/>
</dbReference>
<dbReference type="PANTHER" id="PTHR35802">
    <property type="entry name" value="PROTEASE SYNTHASE AND SPORULATION PROTEIN PAI 2"/>
    <property type="match status" value="1"/>
</dbReference>
<dbReference type="AlphaFoldDB" id="A0A086T151"/>
<reference evidence="2" key="1">
    <citation type="journal article" date="2014" name="Genome Announc.">
        <title>Genome sequence and annotation of Acremonium chrysogenum, producer of the beta-lactam antibiotic cephalosporin C.</title>
        <authorList>
            <person name="Terfehr D."/>
            <person name="Dahlmann T.A."/>
            <person name="Specht T."/>
            <person name="Zadra I."/>
            <person name="Kuernsteiner H."/>
            <person name="Kueck U."/>
        </authorList>
    </citation>
    <scope>NUCLEOTIDE SEQUENCE [LARGE SCALE GENOMIC DNA]</scope>
    <source>
        <strain evidence="2">ATCC 11550 / CBS 779.69 / DSM 880 / IAM 14645 / JCM 23072 / IMI 49137</strain>
    </source>
</reference>
<name>A0A086T151_HAPC1</name>